<dbReference type="FunFam" id="1.20.1090.10:FF:000001">
    <property type="entry name" value="Aldehyde-alcohol dehydrogenase"/>
    <property type="match status" value="1"/>
</dbReference>
<dbReference type="EMBL" id="CP132942">
    <property type="protein sequence ID" value="XCB32163.1"/>
    <property type="molecule type" value="Genomic_DNA"/>
</dbReference>
<feature type="domain" description="Fe-containing alcohol dehydrogenase-like C-terminal" evidence="4">
    <location>
        <begin position="188"/>
        <end position="386"/>
    </location>
</feature>
<gene>
    <name evidence="5" type="ORF">RBB77_17185</name>
</gene>
<dbReference type="Gene3D" id="1.20.1090.10">
    <property type="entry name" value="Dehydroquinate synthase-like - alpha domain"/>
    <property type="match status" value="1"/>
</dbReference>
<evidence type="ECO:0000256" key="1">
    <source>
        <dbReference type="ARBA" id="ARBA00007358"/>
    </source>
</evidence>
<dbReference type="GO" id="GO:0046872">
    <property type="term" value="F:metal ion binding"/>
    <property type="evidence" value="ECO:0007669"/>
    <property type="project" value="InterPro"/>
</dbReference>
<evidence type="ECO:0000313" key="5">
    <source>
        <dbReference type="EMBL" id="XCB32163.1"/>
    </source>
</evidence>
<dbReference type="Gene3D" id="3.40.50.1970">
    <property type="match status" value="1"/>
</dbReference>
<dbReference type="FunFam" id="3.40.50.1970:FF:000003">
    <property type="entry name" value="Alcohol dehydrogenase, iron-containing"/>
    <property type="match status" value="1"/>
</dbReference>
<proteinExistence type="inferred from homology"/>
<evidence type="ECO:0000256" key="2">
    <source>
        <dbReference type="ARBA" id="ARBA00023002"/>
    </source>
</evidence>
<dbReference type="Pfam" id="PF25137">
    <property type="entry name" value="ADH_Fe_C"/>
    <property type="match status" value="1"/>
</dbReference>
<feature type="domain" description="Alcohol dehydrogenase iron-type/glycerol dehydrogenase GldA" evidence="3">
    <location>
        <begin position="8"/>
        <end position="176"/>
    </location>
</feature>
<evidence type="ECO:0000259" key="3">
    <source>
        <dbReference type="Pfam" id="PF00465"/>
    </source>
</evidence>
<comment type="similarity">
    <text evidence="1">Belongs to the iron-containing alcohol dehydrogenase family.</text>
</comment>
<accession>A0AAU7ZMK4</accession>
<dbReference type="AlphaFoldDB" id="A0AAU7ZMK4"/>
<keyword evidence="2" id="KW-0560">Oxidoreductase</keyword>
<sequence>MRAEIRIPSILKIGGGSFSEVAALLSRLQCRRPLIVTDPFLMNNGLPEQLRTQIRDAGLISEIFHETHADPTTAIVEEGVRVFLKGGHDSLVSLGGGGSPIDTAKAIGMLATNGGRVRDFKAPNAPTVRCPTHFAIPTTAGTGSEVTRFTVITDVETEEKMLIAGDVLLPTVAVVDYELTLTMPPRLTADTGTDSLTHAIEAYVSRKASPFTDALALSAMKTIWRELPVSFHEPGNRTSREAMMLAATQAGIAFSNASVALVHGMSRPLGAHFHVPHGLSNAMLLPVVTAFSVKAAVGRYAECARTMGVTKSNVTDEVAVDQLIRSLYSRNAELKVPSPRQFGIDQERYFALIPTMTAQAFASGSPQNNPRVPESGEVEAIYRQAWQ</sequence>
<dbReference type="InterPro" id="IPR056798">
    <property type="entry name" value="ADH_Fe_C"/>
</dbReference>
<dbReference type="GO" id="GO:0004022">
    <property type="term" value="F:alcohol dehydrogenase (NAD+) activity"/>
    <property type="evidence" value="ECO:0007669"/>
    <property type="project" value="TreeGrafter"/>
</dbReference>
<evidence type="ECO:0000259" key="4">
    <source>
        <dbReference type="Pfam" id="PF25137"/>
    </source>
</evidence>
<reference evidence="5" key="2">
    <citation type="journal article" date="2024" name="Environ. Microbiol.">
        <title>Genome analysis and description of Tunturibacter gen. nov. expands the diversity of Terriglobia in tundra soils.</title>
        <authorList>
            <person name="Messyasz A."/>
            <person name="Mannisto M.K."/>
            <person name="Kerkhof L.J."/>
            <person name="Haggblom M.M."/>
        </authorList>
    </citation>
    <scope>NUCLEOTIDE SEQUENCE</scope>
    <source>
        <strain evidence="5">X5P6</strain>
    </source>
</reference>
<dbReference type="SUPFAM" id="SSF56796">
    <property type="entry name" value="Dehydroquinate synthase-like"/>
    <property type="match status" value="1"/>
</dbReference>
<dbReference type="Pfam" id="PF00465">
    <property type="entry name" value="Fe-ADH"/>
    <property type="match status" value="1"/>
</dbReference>
<name>A0AAU7ZMK4_9BACT</name>
<dbReference type="CDD" id="cd08194">
    <property type="entry name" value="Fe-ADH-like"/>
    <property type="match status" value="1"/>
</dbReference>
<dbReference type="InterPro" id="IPR039697">
    <property type="entry name" value="Alcohol_dehydrogenase_Fe"/>
</dbReference>
<reference evidence="5" key="1">
    <citation type="submission" date="2023-08" db="EMBL/GenBank/DDBJ databases">
        <authorList>
            <person name="Messyasz A."/>
            <person name="Mannisto M.K."/>
            <person name="Kerkhof L.J."/>
            <person name="Haggblom M."/>
        </authorList>
    </citation>
    <scope>NUCLEOTIDE SEQUENCE</scope>
    <source>
        <strain evidence="5">X5P6</strain>
    </source>
</reference>
<protein>
    <submittedName>
        <fullName evidence="5">Iron-containing alcohol dehydrogenase</fullName>
    </submittedName>
</protein>
<dbReference type="PANTHER" id="PTHR11496">
    <property type="entry name" value="ALCOHOL DEHYDROGENASE"/>
    <property type="match status" value="1"/>
</dbReference>
<organism evidence="5">
    <name type="scientific">Tunturiibacter psychrotolerans</name>
    <dbReference type="NCBI Taxonomy" id="3069686"/>
    <lineage>
        <taxon>Bacteria</taxon>
        <taxon>Pseudomonadati</taxon>
        <taxon>Acidobacteriota</taxon>
        <taxon>Terriglobia</taxon>
        <taxon>Terriglobales</taxon>
        <taxon>Acidobacteriaceae</taxon>
        <taxon>Tunturiibacter</taxon>
    </lineage>
</organism>
<dbReference type="RefSeq" id="WP_353063009.1">
    <property type="nucleotide sequence ID" value="NZ_CP132942.1"/>
</dbReference>
<dbReference type="InterPro" id="IPR001670">
    <property type="entry name" value="ADH_Fe/GldA"/>
</dbReference>
<dbReference type="KEGG" id="tpsc:RBB77_17185"/>
<dbReference type="PANTHER" id="PTHR11496:SF102">
    <property type="entry name" value="ALCOHOL DEHYDROGENASE 4"/>
    <property type="match status" value="1"/>
</dbReference>